<gene>
    <name evidence="2" type="ORF">BDV39DRAFT_59762</name>
</gene>
<dbReference type="EMBL" id="ML741782">
    <property type="protein sequence ID" value="KAE8328945.1"/>
    <property type="molecule type" value="Genomic_DNA"/>
</dbReference>
<feature type="signal peptide" evidence="1">
    <location>
        <begin position="1"/>
        <end position="16"/>
    </location>
</feature>
<evidence type="ECO:0000313" key="2">
    <source>
        <dbReference type="EMBL" id="KAE8328945.1"/>
    </source>
</evidence>
<dbReference type="PROSITE" id="PS51257">
    <property type="entry name" value="PROKAR_LIPOPROTEIN"/>
    <property type="match status" value="1"/>
</dbReference>
<keyword evidence="3" id="KW-1185">Reference proteome</keyword>
<sequence>MSFAYKVMILCMSVDAIFPVTPVCLCAFLSCCQASRDSGLRNVFLSFWEYTLMMAHISVAPT</sequence>
<evidence type="ECO:0000313" key="3">
    <source>
        <dbReference type="Proteomes" id="UP000325945"/>
    </source>
</evidence>
<protein>
    <recommendedName>
        <fullName evidence="4">Secreted protein</fullName>
    </recommendedName>
</protein>
<organism evidence="2 3">
    <name type="scientific">Aspergillus sergii</name>
    <dbReference type="NCBI Taxonomy" id="1034303"/>
    <lineage>
        <taxon>Eukaryota</taxon>
        <taxon>Fungi</taxon>
        <taxon>Dikarya</taxon>
        <taxon>Ascomycota</taxon>
        <taxon>Pezizomycotina</taxon>
        <taxon>Eurotiomycetes</taxon>
        <taxon>Eurotiomycetidae</taxon>
        <taxon>Eurotiales</taxon>
        <taxon>Aspergillaceae</taxon>
        <taxon>Aspergillus</taxon>
        <taxon>Aspergillus subgen. Circumdati</taxon>
    </lineage>
</organism>
<accession>A0A5N6X6U0</accession>
<evidence type="ECO:0008006" key="4">
    <source>
        <dbReference type="Google" id="ProtNLM"/>
    </source>
</evidence>
<feature type="chain" id="PRO_5024878181" description="Secreted protein" evidence="1">
    <location>
        <begin position="17"/>
        <end position="62"/>
    </location>
</feature>
<proteinExistence type="predicted"/>
<evidence type="ECO:0000256" key="1">
    <source>
        <dbReference type="SAM" id="SignalP"/>
    </source>
</evidence>
<dbReference type="Proteomes" id="UP000325945">
    <property type="component" value="Unassembled WGS sequence"/>
</dbReference>
<keyword evidence="1" id="KW-0732">Signal</keyword>
<dbReference type="AlphaFoldDB" id="A0A5N6X6U0"/>
<reference evidence="3" key="1">
    <citation type="submission" date="2019-04" db="EMBL/GenBank/DDBJ databases">
        <title>Friends and foes A comparative genomics studyof 23 Aspergillus species from section Flavi.</title>
        <authorList>
            <consortium name="DOE Joint Genome Institute"/>
            <person name="Kjaerbolling I."/>
            <person name="Vesth T."/>
            <person name="Frisvad J.C."/>
            <person name="Nybo J.L."/>
            <person name="Theobald S."/>
            <person name="Kildgaard S."/>
            <person name="Isbrandt T."/>
            <person name="Kuo A."/>
            <person name="Sato A."/>
            <person name="Lyhne E.K."/>
            <person name="Kogle M.E."/>
            <person name="Wiebenga A."/>
            <person name="Kun R.S."/>
            <person name="Lubbers R.J."/>
            <person name="Makela M.R."/>
            <person name="Barry K."/>
            <person name="Chovatia M."/>
            <person name="Clum A."/>
            <person name="Daum C."/>
            <person name="Haridas S."/>
            <person name="He G."/>
            <person name="LaButti K."/>
            <person name="Lipzen A."/>
            <person name="Mondo S."/>
            <person name="Riley R."/>
            <person name="Salamov A."/>
            <person name="Simmons B.A."/>
            <person name="Magnuson J.K."/>
            <person name="Henrissat B."/>
            <person name="Mortensen U.H."/>
            <person name="Larsen T.O."/>
            <person name="Devries R.P."/>
            <person name="Grigoriev I.V."/>
            <person name="Machida M."/>
            <person name="Baker S.E."/>
            <person name="Andersen M.R."/>
        </authorList>
    </citation>
    <scope>NUCLEOTIDE SEQUENCE [LARGE SCALE GENOMIC DNA]</scope>
    <source>
        <strain evidence="3">CBS 130017</strain>
    </source>
</reference>
<name>A0A5N6X6U0_9EURO</name>